<dbReference type="Gene3D" id="3.40.50.300">
    <property type="entry name" value="P-loop containing nucleotide triphosphate hydrolases"/>
    <property type="match status" value="2"/>
</dbReference>
<dbReference type="InterPro" id="IPR002586">
    <property type="entry name" value="CobQ/CobB/MinD/ParA_Nub-bd_dom"/>
</dbReference>
<dbReference type="AlphaFoldDB" id="A0A5D5AQF0"/>
<keyword evidence="1" id="KW-0547">Nucleotide-binding</keyword>
<name>A0A5D5AQF0_9EURY</name>
<reference evidence="5 6" key="1">
    <citation type="submission" date="2019-08" db="EMBL/GenBank/DDBJ databases">
        <title>Archaea genome.</title>
        <authorList>
            <person name="Kajale S."/>
            <person name="Shouche Y."/>
            <person name="Deshpande N."/>
            <person name="Sharma A."/>
        </authorList>
    </citation>
    <scope>NUCLEOTIDE SEQUENCE [LARGE SCALE GENOMIC DNA]</scope>
    <source>
        <strain evidence="5 6">ESP3B_9</strain>
    </source>
</reference>
<dbReference type="InterPro" id="IPR055549">
    <property type="entry name" value="DUF7125"/>
</dbReference>
<keyword evidence="2" id="KW-0067">ATP-binding</keyword>
<dbReference type="GO" id="GO:0016887">
    <property type="term" value="F:ATP hydrolysis activity"/>
    <property type="evidence" value="ECO:0007669"/>
    <property type="project" value="TreeGrafter"/>
</dbReference>
<dbReference type="PANTHER" id="PTHR43384">
    <property type="entry name" value="SEPTUM SITE-DETERMINING PROTEIN MIND HOMOLOG, CHLOROPLASTIC-RELATED"/>
    <property type="match status" value="1"/>
</dbReference>
<feature type="compositionally biased region" description="Basic and acidic residues" evidence="3">
    <location>
        <begin position="206"/>
        <end position="223"/>
    </location>
</feature>
<feature type="domain" description="CobQ/CobB/MinD/ParA nucleotide binding" evidence="4">
    <location>
        <begin position="2"/>
        <end position="186"/>
    </location>
</feature>
<dbReference type="GO" id="GO:0009898">
    <property type="term" value="C:cytoplasmic side of plasma membrane"/>
    <property type="evidence" value="ECO:0007669"/>
    <property type="project" value="TreeGrafter"/>
</dbReference>
<keyword evidence="6" id="KW-1185">Reference proteome</keyword>
<dbReference type="Proteomes" id="UP000324104">
    <property type="component" value="Unassembled WGS sequence"/>
</dbReference>
<accession>A0A5D5AQF0</accession>
<evidence type="ECO:0000313" key="5">
    <source>
        <dbReference type="EMBL" id="TYT63217.1"/>
    </source>
</evidence>
<sequence>MIAIAGAKGGCGKTTVTAGLAEAFARAGEQTIAVDADRQLPNLHVVADVDRTPTLADTVDEGIDSSIQPLPGGVDASVLTAPKSSDRVDLEAAFGRLARVDARVLLDCPSGAGPDVTDPLCAADRVVVVTTNTERSRRASRRTIEMARRLEVPVAGAVVTRSDGVTGAVESSLGVPVLGTVPERDDPLAADGVREAFDAVAGTLRGDEPTKVSRHDVESDGDRLPTGIRPVDTALGGGVSAGSVVALTADPASQSEHLLADVAKTRGTLYLTTNRSKRNVERGFASAADGATPTIRRVTGSNRLEDATELIATLPDGANLVVDSMDPLERTDHEAYLGFLNTLVDEIADSGGLAVLHCLSDDPVPDHRSTTMQLVDAVATLRTFTGATTGGVEHALSLPKLRERRFTETVDLDLGRSATDVRIEPGEIR</sequence>
<evidence type="ECO:0000256" key="3">
    <source>
        <dbReference type="SAM" id="MobiDB-lite"/>
    </source>
</evidence>
<dbReference type="Pfam" id="PF23442">
    <property type="entry name" value="DUF7125"/>
    <property type="match status" value="1"/>
</dbReference>
<dbReference type="SUPFAM" id="SSF52540">
    <property type="entry name" value="P-loop containing nucleoside triphosphate hydrolases"/>
    <property type="match status" value="2"/>
</dbReference>
<dbReference type="PANTHER" id="PTHR43384:SF6">
    <property type="entry name" value="SEPTUM SITE-DETERMINING PROTEIN MIND HOMOLOG, CHLOROPLASTIC"/>
    <property type="match status" value="1"/>
</dbReference>
<dbReference type="InterPro" id="IPR050625">
    <property type="entry name" value="ParA/MinD_ATPase"/>
</dbReference>
<evidence type="ECO:0000259" key="4">
    <source>
        <dbReference type="Pfam" id="PF01656"/>
    </source>
</evidence>
<evidence type="ECO:0000256" key="1">
    <source>
        <dbReference type="ARBA" id="ARBA00022741"/>
    </source>
</evidence>
<dbReference type="Pfam" id="PF01656">
    <property type="entry name" value="CbiA"/>
    <property type="match status" value="1"/>
</dbReference>
<proteinExistence type="predicted"/>
<evidence type="ECO:0000256" key="2">
    <source>
        <dbReference type="ARBA" id="ARBA00022840"/>
    </source>
</evidence>
<dbReference type="GO" id="GO:0005829">
    <property type="term" value="C:cytosol"/>
    <property type="evidence" value="ECO:0007669"/>
    <property type="project" value="TreeGrafter"/>
</dbReference>
<protein>
    <submittedName>
        <fullName evidence="5">P-loop NTPase</fullName>
    </submittedName>
</protein>
<comment type="caution">
    <text evidence="5">The sequence shown here is derived from an EMBL/GenBank/DDBJ whole genome shotgun (WGS) entry which is preliminary data.</text>
</comment>
<gene>
    <name evidence="5" type="ORF">FYC77_03855</name>
</gene>
<dbReference type="RefSeq" id="WP_149080193.1">
    <property type="nucleotide sequence ID" value="NZ_VTAW01000003.1"/>
</dbReference>
<organism evidence="5 6">
    <name type="scientific">Natrialba swarupiae</name>
    <dbReference type="NCBI Taxonomy" id="2448032"/>
    <lineage>
        <taxon>Archaea</taxon>
        <taxon>Methanobacteriati</taxon>
        <taxon>Methanobacteriota</taxon>
        <taxon>Stenosarchaea group</taxon>
        <taxon>Halobacteria</taxon>
        <taxon>Halobacteriales</taxon>
        <taxon>Natrialbaceae</taxon>
        <taxon>Natrialba</taxon>
    </lineage>
</organism>
<dbReference type="EMBL" id="VTAW01000003">
    <property type="protein sequence ID" value="TYT63217.1"/>
    <property type="molecule type" value="Genomic_DNA"/>
</dbReference>
<evidence type="ECO:0000313" key="6">
    <source>
        <dbReference type="Proteomes" id="UP000324104"/>
    </source>
</evidence>
<dbReference type="InterPro" id="IPR027417">
    <property type="entry name" value="P-loop_NTPase"/>
</dbReference>
<dbReference type="GO" id="GO:0051782">
    <property type="term" value="P:negative regulation of cell division"/>
    <property type="evidence" value="ECO:0007669"/>
    <property type="project" value="TreeGrafter"/>
</dbReference>
<dbReference type="GO" id="GO:0005524">
    <property type="term" value="F:ATP binding"/>
    <property type="evidence" value="ECO:0007669"/>
    <property type="project" value="UniProtKB-KW"/>
</dbReference>
<feature type="region of interest" description="Disordered" evidence="3">
    <location>
        <begin position="206"/>
        <end position="228"/>
    </location>
</feature>